<sequence length="898" mass="100735">MNVFQKVTFKTMKENRMRTGVTIVGVLLSAALFTALVSFCTSLFSYMEKTYIYRDGNYYLHVPNAGSDVLEECKQDDETVYAAAARYVGYAFIDSENEYKPYLYVAAADQTFFDIMPVHLVSGRMPENDGEILIPEHLNYNGNVVYKNGDTLSLKLGDRKSVLGEKLTQDDAWYGDGKENLEKTGNKTYQVVGIYERPEFEGYTAPGYTALTYSQQLVSKTDGYDLYLNIKNPGKLMDAYIERHQLADYSVEQNWNLLMFAGVIKFSNWSVIIYGFAVIFGILVLTGSISLIYSAFSISVSERTKQFGLLSSIGATKRQIKQSVFWEAGFVSLAGIPLGICLGLAGMGITFHFIGDKFHSLLESPYDVTLHVSLISILLAAGITLCTVFISVWIPARRAARVTAIEAIRQQNDITNQNKSVKTSRLFLKVFGLEGMLGRKYFIRSRKKYRTTIASLALSIILFLSVSSFTMYLRSVVSVSVVTSNYDLWYQMPEYQQETLNVLSNLSETKEMAYSSSDICDIVILPDDLAESQVKFQQAAGGFTDDVKDSGLAFTAYKFYLEDTAYEAFLKEQGLETKKYLNSDNPPAVVYNTGKQTLWENDSRITYQFEYFKQDVTSVLKVKAVPEKKGYNNVGGGMEIGEDGTWQYMYYYVREGEQEEYDQQGNLLNEVKIPAEYEKVQIGDLVSEAPLGVPTDRGTVLMIYPYSAAPRELGGSVTCYFKTDNHETLTAEMKKVLSNAGLPSGDLNIYDRVADDETNQNLLIIINVFSYGFIIMISLIAVANVFHTLSTNIALRKRDFAMLASIGITKKGIRNMLRYECILYGVRSLIFGIPIAFLGTLCMYVLVLQAVDAYFVIPGKSVLIAVISVFVIVFLTARFAVKRLQKENLIDALKAENI</sequence>
<feature type="transmembrane region" description="Helical" evidence="7">
    <location>
        <begin position="374"/>
        <end position="394"/>
    </location>
</feature>
<keyword evidence="11" id="KW-1185">Reference proteome</keyword>
<feature type="transmembrane region" description="Helical" evidence="7">
    <location>
        <begin position="853"/>
        <end position="877"/>
    </location>
</feature>
<dbReference type="Pfam" id="PF02687">
    <property type="entry name" value="FtsX"/>
    <property type="match status" value="2"/>
</dbReference>
<comment type="caution">
    <text evidence="10">The sequence shown here is derived from an EMBL/GenBank/DDBJ whole genome shotgun (WGS) entry which is preliminary data.</text>
</comment>
<evidence type="ECO:0000313" key="10">
    <source>
        <dbReference type="EMBL" id="MCU6763471.1"/>
    </source>
</evidence>
<feature type="transmembrane region" description="Helical" evidence="7">
    <location>
        <begin position="762"/>
        <end position="786"/>
    </location>
</feature>
<dbReference type="PANTHER" id="PTHR30572">
    <property type="entry name" value="MEMBRANE COMPONENT OF TRANSPORTER-RELATED"/>
    <property type="match status" value="1"/>
</dbReference>
<evidence type="ECO:0000256" key="2">
    <source>
        <dbReference type="ARBA" id="ARBA00022475"/>
    </source>
</evidence>
<keyword evidence="3 7" id="KW-0812">Transmembrane</keyword>
<feature type="transmembrane region" description="Helical" evidence="7">
    <location>
        <begin position="21"/>
        <end position="47"/>
    </location>
</feature>
<dbReference type="InterPro" id="IPR003838">
    <property type="entry name" value="ABC3_permease_C"/>
</dbReference>
<keyword evidence="5 7" id="KW-0472">Membrane</keyword>
<evidence type="ECO:0000256" key="5">
    <source>
        <dbReference type="ARBA" id="ARBA00023136"/>
    </source>
</evidence>
<dbReference type="RefSeq" id="WP_158426111.1">
    <property type="nucleotide sequence ID" value="NZ_JAOQJQ010000007.1"/>
</dbReference>
<evidence type="ECO:0000259" key="8">
    <source>
        <dbReference type="Pfam" id="PF02687"/>
    </source>
</evidence>
<proteinExistence type="inferred from homology"/>
<dbReference type="InterPro" id="IPR050250">
    <property type="entry name" value="Macrolide_Exporter_MacB"/>
</dbReference>
<dbReference type="Proteomes" id="UP001652442">
    <property type="component" value="Unassembled WGS sequence"/>
</dbReference>
<dbReference type="EMBL" id="JAOQJQ010000007">
    <property type="protein sequence ID" value="MCU6763471.1"/>
    <property type="molecule type" value="Genomic_DNA"/>
</dbReference>
<gene>
    <name evidence="10" type="ORF">OCV88_14240</name>
</gene>
<evidence type="ECO:0000256" key="4">
    <source>
        <dbReference type="ARBA" id="ARBA00022989"/>
    </source>
</evidence>
<comment type="subcellular location">
    <subcellularLocation>
        <location evidence="1">Cell membrane</location>
        <topology evidence="1">Multi-pass membrane protein</topology>
    </subcellularLocation>
</comment>
<name>A0ABT2TP42_9FIRM</name>
<evidence type="ECO:0000259" key="9">
    <source>
        <dbReference type="Pfam" id="PF12704"/>
    </source>
</evidence>
<feature type="domain" description="ABC3 transporter permease C-terminal" evidence="8">
    <location>
        <begin position="773"/>
        <end position="888"/>
    </location>
</feature>
<dbReference type="PANTHER" id="PTHR30572:SF4">
    <property type="entry name" value="ABC TRANSPORTER PERMEASE YTRF"/>
    <property type="match status" value="1"/>
</dbReference>
<feature type="domain" description="MacB-like periplasmic core" evidence="9">
    <location>
        <begin position="19"/>
        <end position="202"/>
    </location>
</feature>
<keyword evidence="2" id="KW-1003">Cell membrane</keyword>
<reference evidence="10 11" key="1">
    <citation type="journal article" date="2021" name="ISME Commun">
        <title>Automated analysis of genomic sequences facilitates high-throughput and comprehensive description of bacteria.</title>
        <authorList>
            <person name="Hitch T.C.A."/>
        </authorList>
    </citation>
    <scope>NUCLEOTIDE SEQUENCE [LARGE SCALE GENOMIC DNA]</scope>
    <source>
        <strain evidence="10 11">Sanger_109</strain>
    </source>
</reference>
<organism evidence="10 11">
    <name type="scientific">Brotonthovivens ammoniilytica</name>
    <dbReference type="NCBI Taxonomy" id="2981725"/>
    <lineage>
        <taxon>Bacteria</taxon>
        <taxon>Bacillati</taxon>
        <taxon>Bacillota</taxon>
        <taxon>Clostridia</taxon>
        <taxon>Lachnospirales</taxon>
        <taxon>Lachnospiraceae</taxon>
        <taxon>Brotonthovivens</taxon>
    </lineage>
</organism>
<protein>
    <submittedName>
        <fullName evidence="10">ABC transporter permease</fullName>
    </submittedName>
</protein>
<accession>A0ABT2TP42</accession>
<feature type="domain" description="ABC3 transporter permease C-terminal" evidence="8">
    <location>
        <begin position="279"/>
        <end position="402"/>
    </location>
</feature>
<evidence type="ECO:0000313" key="11">
    <source>
        <dbReference type="Proteomes" id="UP001652442"/>
    </source>
</evidence>
<keyword evidence="4 7" id="KW-1133">Transmembrane helix</keyword>
<comment type="similarity">
    <text evidence="6">Belongs to the ABC-4 integral membrane protein family.</text>
</comment>
<feature type="transmembrane region" description="Helical" evidence="7">
    <location>
        <begin position="821"/>
        <end position="847"/>
    </location>
</feature>
<dbReference type="InterPro" id="IPR025857">
    <property type="entry name" value="MacB_PCD"/>
</dbReference>
<feature type="transmembrane region" description="Helical" evidence="7">
    <location>
        <begin position="324"/>
        <end position="354"/>
    </location>
</feature>
<dbReference type="Pfam" id="PF12704">
    <property type="entry name" value="MacB_PCD"/>
    <property type="match status" value="1"/>
</dbReference>
<evidence type="ECO:0000256" key="1">
    <source>
        <dbReference type="ARBA" id="ARBA00004651"/>
    </source>
</evidence>
<evidence type="ECO:0000256" key="7">
    <source>
        <dbReference type="SAM" id="Phobius"/>
    </source>
</evidence>
<feature type="transmembrane region" description="Helical" evidence="7">
    <location>
        <begin position="271"/>
        <end position="296"/>
    </location>
</feature>
<evidence type="ECO:0000256" key="6">
    <source>
        <dbReference type="ARBA" id="ARBA00038076"/>
    </source>
</evidence>
<feature type="transmembrane region" description="Helical" evidence="7">
    <location>
        <begin position="453"/>
        <end position="473"/>
    </location>
</feature>
<evidence type="ECO:0000256" key="3">
    <source>
        <dbReference type="ARBA" id="ARBA00022692"/>
    </source>
</evidence>